<proteinExistence type="predicted"/>
<reference evidence="5 6" key="1">
    <citation type="journal article" date="2016" name="Mol. Biol. Evol.">
        <title>Comparative Genomics of Early-Diverging Mushroom-Forming Fungi Provides Insights into the Origins of Lignocellulose Decay Capabilities.</title>
        <authorList>
            <person name="Nagy L.G."/>
            <person name="Riley R."/>
            <person name="Tritt A."/>
            <person name="Adam C."/>
            <person name="Daum C."/>
            <person name="Floudas D."/>
            <person name="Sun H."/>
            <person name="Yadav J.S."/>
            <person name="Pangilinan J."/>
            <person name="Larsson K.H."/>
            <person name="Matsuura K."/>
            <person name="Barry K."/>
            <person name="Labutti K."/>
            <person name="Kuo R."/>
            <person name="Ohm R.A."/>
            <person name="Bhattacharya S.S."/>
            <person name="Shirouzu T."/>
            <person name="Yoshinaga Y."/>
            <person name="Martin F.M."/>
            <person name="Grigoriev I.V."/>
            <person name="Hibbett D.S."/>
        </authorList>
    </citation>
    <scope>NUCLEOTIDE SEQUENCE [LARGE SCALE GENOMIC DNA]</scope>
    <source>
        <strain evidence="5 6">HHB12733</strain>
    </source>
</reference>
<evidence type="ECO:0000256" key="2">
    <source>
        <dbReference type="ARBA" id="ARBA00022723"/>
    </source>
</evidence>
<dbReference type="InterPro" id="IPR027806">
    <property type="entry name" value="HARBI1_dom"/>
</dbReference>
<dbReference type="OrthoDB" id="1681765at2759"/>
<evidence type="ECO:0000313" key="5">
    <source>
        <dbReference type="EMBL" id="KZT58425.1"/>
    </source>
</evidence>
<sequence length="106" mass="11946">HAGARNVVERIFGVFKKRFAAIRNGTEYPMSTQACIFPACAVLHNFIRTHDPDDWSDVETDEEEELEDAPERGGALGRGGAVRPIETRRAGKRRDEIAQAMWADYQ</sequence>
<organism evidence="5 6">
    <name type="scientific">Calocera cornea HHB12733</name>
    <dbReference type="NCBI Taxonomy" id="1353952"/>
    <lineage>
        <taxon>Eukaryota</taxon>
        <taxon>Fungi</taxon>
        <taxon>Dikarya</taxon>
        <taxon>Basidiomycota</taxon>
        <taxon>Agaricomycotina</taxon>
        <taxon>Dacrymycetes</taxon>
        <taxon>Dacrymycetales</taxon>
        <taxon>Dacrymycetaceae</taxon>
        <taxon>Calocera</taxon>
    </lineage>
</organism>
<protein>
    <recommendedName>
        <fullName evidence="4">DDE Tnp4 domain-containing protein</fullName>
    </recommendedName>
</protein>
<keyword evidence="2" id="KW-0479">Metal-binding</keyword>
<dbReference type="AlphaFoldDB" id="A0A165GSN3"/>
<evidence type="ECO:0000256" key="3">
    <source>
        <dbReference type="SAM" id="MobiDB-lite"/>
    </source>
</evidence>
<name>A0A165GSN3_9BASI</name>
<evidence type="ECO:0000313" key="6">
    <source>
        <dbReference type="Proteomes" id="UP000076842"/>
    </source>
</evidence>
<dbReference type="Pfam" id="PF13359">
    <property type="entry name" value="DDE_Tnp_4"/>
    <property type="match status" value="1"/>
</dbReference>
<accession>A0A165GSN3</accession>
<evidence type="ECO:0000259" key="4">
    <source>
        <dbReference type="Pfam" id="PF13359"/>
    </source>
</evidence>
<keyword evidence="6" id="KW-1185">Reference proteome</keyword>
<dbReference type="GO" id="GO:0046872">
    <property type="term" value="F:metal ion binding"/>
    <property type="evidence" value="ECO:0007669"/>
    <property type="project" value="UniProtKB-KW"/>
</dbReference>
<feature type="domain" description="DDE Tnp4" evidence="4">
    <location>
        <begin position="1"/>
        <end position="45"/>
    </location>
</feature>
<dbReference type="EMBL" id="KV423951">
    <property type="protein sequence ID" value="KZT58425.1"/>
    <property type="molecule type" value="Genomic_DNA"/>
</dbReference>
<dbReference type="InParanoid" id="A0A165GSN3"/>
<feature type="compositionally biased region" description="Acidic residues" evidence="3">
    <location>
        <begin position="54"/>
        <end position="68"/>
    </location>
</feature>
<dbReference type="STRING" id="1353952.A0A165GSN3"/>
<comment type="cofactor">
    <cofactor evidence="1">
        <name>a divalent metal cation</name>
        <dbReference type="ChEBI" id="CHEBI:60240"/>
    </cofactor>
</comment>
<dbReference type="Proteomes" id="UP000076842">
    <property type="component" value="Unassembled WGS sequence"/>
</dbReference>
<feature type="non-terminal residue" evidence="5">
    <location>
        <position position="106"/>
    </location>
</feature>
<feature type="non-terminal residue" evidence="5">
    <location>
        <position position="1"/>
    </location>
</feature>
<feature type="region of interest" description="Disordered" evidence="3">
    <location>
        <begin position="54"/>
        <end position="93"/>
    </location>
</feature>
<gene>
    <name evidence="5" type="ORF">CALCODRAFT_412469</name>
</gene>
<evidence type="ECO:0000256" key="1">
    <source>
        <dbReference type="ARBA" id="ARBA00001968"/>
    </source>
</evidence>